<protein>
    <submittedName>
        <fullName evidence="3">Uncharacterized protein</fullName>
    </submittedName>
</protein>
<reference evidence="3 4" key="1">
    <citation type="journal article" date="2014" name="Genome Biol.">
        <title>Transcriptome and methylome profiling reveals relics of genome dominance in the mesopolyploid Brassica oleracea.</title>
        <authorList>
            <person name="Parkin I.A."/>
            <person name="Koh C."/>
            <person name="Tang H."/>
            <person name="Robinson S.J."/>
            <person name="Kagale S."/>
            <person name="Clarke W.E."/>
            <person name="Town C.D."/>
            <person name="Nixon J."/>
            <person name="Krishnakumar V."/>
            <person name="Bidwell S.L."/>
            <person name="Denoeud F."/>
            <person name="Belcram H."/>
            <person name="Links M.G."/>
            <person name="Just J."/>
            <person name="Clarke C."/>
            <person name="Bender T."/>
            <person name="Huebert T."/>
            <person name="Mason A.S."/>
            <person name="Pires J.C."/>
            <person name="Barker G."/>
            <person name="Moore J."/>
            <person name="Walley P.G."/>
            <person name="Manoli S."/>
            <person name="Batley J."/>
            <person name="Edwards D."/>
            <person name="Nelson M.N."/>
            <person name="Wang X."/>
            <person name="Paterson A.H."/>
            <person name="King G."/>
            <person name="Bancroft I."/>
            <person name="Chalhoub B."/>
            <person name="Sharpe A.G."/>
        </authorList>
    </citation>
    <scope>NUCLEOTIDE SEQUENCE</scope>
    <source>
        <strain evidence="3 4">cv. TO1000</strain>
    </source>
</reference>
<reference evidence="3" key="2">
    <citation type="submission" date="2015-03" db="UniProtKB">
        <authorList>
            <consortium name="EnsemblPlants"/>
        </authorList>
    </citation>
    <scope>IDENTIFICATION</scope>
</reference>
<feature type="transmembrane region" description="Helical" evidence="2">
    <location>
        <begin position="15"/>
        <end position="35"/>
    </location>
</feature>
<proteinExistence type="predicted"/>
<keyword evidence="2" id="KW-0812">Transmembrane</keyword>
<feature type="region of interest" description="Disordered" evidence="1">
    <location>
        <begin position="106"/>
        <end position="130"/>
    </location>
</feature>
<feature type="compositionally biased region" description="Polar residues" evidence="1">
    <location>
        <begin position="114"/>
        <end position="130"/>
    </location>
</feature>
<keyword evidence="4" id="KW-1185">Reference proteome</keyword>
<name>A0A0D3CUF1_BRAOL</name>
<dbReference type="AlphaFoldDB" id="A0A0D3CUF1"/>
<evidence type="ECO:0000313" key="4">
    <source>
        <dbReference type="Proteomes" id="UP000032141"/>
    </source>
</evidence>
<dbReference type="HOGENOM" id="CLU_1470180_0_0_1"/>
<keyword evidence="2" id="KW-0472">Membrane</keyword>
<dbReference type="Gramene" id="Bo6g073200.1">
    <property type="protein sequence ID" value="Bo6g073200.1"/>
    <property type="gene ID" value="Bo6g073200"/>
</dbReference>
<dbReference type="Proteomes" id="UP000032141">
    <property type="component" value="Chromosome C6"/>
</dbReference>
<evidence type="ECO:0000256" key="2">
    <source>
        <dbReference type="SAM" id="Phobius"/>
    </source>
</evidence>
<keyword evidence="2" id="KW-1133">Transmembrane helix</keyword>
<evidence type="ECO:0000256" key="1">
    <source>
        <dbReference type="SAM" id="MobiDB-lite"/>
    </source>
</evidence>
<organism evidence="3 4">
    <name type="scientific">Brassica oleracea var. oleracea</name>
    <dbReference type="NCBI Taxonomy" id="109376"/>
    <lineage>
        <taxon>Eukaryota</taxon>
        <taxon>Viridiplantae</taxon>
        <taxon>Streptophyta</taxon>
        <taxon>Embryophyta</taxon>
        <taxon>Tracheophyta</taxon>
        <taxon>Spermatophyta</taxon>
        <taxon>Magnoliopsida</taxon>
        <taxon>eudicotyledons</taxon>
        <taxon>Gunneridae</taxon>
        <taxon>Pentapetalae</taxon>
        <taxon>rosids</taxon>
        <taxon>malvids</taxon>
        <taxon>Brassicales</taxon>
        <taxon>Brassicaceae</taxon>
        <taxon>Brassiceae</taxon>
        <taxon>Brassica</taxon>
    </lineage>
</organism>
<accession>A0A0D3CUF1</accession>
<evidence type="ECO:0000313" key="3">
    <source>
        <dbReference type="EnsemblPlants" id="Bo6g073200.1"/>
    </source>
</evidence>
<dbReference type="EnsemblPlants" id="Bo6g073200.1">
    <property type="protein sequence ID" value="Bo6g073200.1"/>
    <property type="gene ID" value="Bo6g073200"/>
</dbReference>
<sequence length="184" mass="20375">MEASPSKVLVSLGPFTNLLAFFLTPGLCVGLSVYAGDSPGRMSPIFKSAVLAKYYGEKKRRQKEKKKRENTDEVQRFGSGTGVATSGFELVMWTLRWLHEEGSVSFENDDPKSDSSLALPSPTTSFPSQPHFVTSNPVRRCLCRSRGTLNPISPLSNPPVIESVRGIRWGWAGVWLYSIVTYFP</sequence>